<reference evidence="2" key="1">
    <citation type="submission" date="2019-11" db="UniProtKB">
        <authorList>
            <consortium name="WormBaseParasite"/>
        </authorList>
    </citation>
    <scope>IDENTIFICATION</scope>
</reference>
<feature type="region of interest" description="Disordered" evidence="1">
    <location>
        <begin position="1"/>
        <end position="32"/>
    </location>
</feature>
<protein>
    <submittedName>
        <fullName evidence="2">Mlh1_C domain-containing protein</fullName>
    </submittedName>
</protein>
<dbReference type="AlphaFoldDB" id="A0A5K3FYQ8"/>
<feature type="compositionally biased region" description="Acidic residues" evidence="1">
    <location>
        <begin position="20"/>
        <end position="32"/>
    </location>
</feature>
<name>A0A5K3FYQ8_MESCO</name>
<organism evidence="2">
    <name type="scientific">Mesocestoides corti</name>
    <name type="common">Flatworm</name>
    <dbReference type="NCBI Taxonomy" id="53468"/>
    <lineage>
        <taxon>Eukaryota</taxon>
        <taxon>Metazoa</taxon>
        <taxon>Spiralia</taxon>
        <taxon>Lophotrochozoa</taxon>
        <taxon>Platyhelminthes</taxon>
        <taxon>Cestoda</taxon>
        <taxon>Eucestoda</taxon>
        <taxon>Cyclophyllidea</taxon>
        <taxon>Mesocestoididae</taxon>
        <taxon>Mesocestoides</taxon>
    </lineage>
</organism>
<sequence>MLDSEKDLQQLASASTAEVEVMEQNEEEVNEETVQEQHFSMHFSPNLTTYYTAYVTEMQAYCTHLYYTALAQTGQLLLGLPVCVVPTDSDDSNPDSLPNWLNQALNEDEIYQEEIFRMLLQQI</sequence>
<dbReference type="WBParaSite" id="MCU_013347-RA">
    <property type="protein sequence ID" value="MCU_013347-RA"/>
    <property type="gene ID" value="MCU_013347"/>
</dbReference>
<proteinExistence type="predicted"/>
<evidence type="ECO:0000313" key="2">
    <source>
        <dbReference type="WBParaSite" id="MCU_013347-RA"/>
    </source>
</evidence>
<accession>A0A5K3FYQ8</accession>
<evidence type="ECO:0000256" key="1">
    <source>
        <dbReference type="SAM" id="MobiDB-lite"/>
    </source>
</evidence>